<sequence>MVYENCTNLLAGVYYCVEAVGHVSDYPGYGDLTSRGAPINPICATPLPQNGPLLGNLTNEEPIIPLANGTRKDCYGYTYFTNVTDILCPRLLEPSNARGEFIFWNPSLAQSAQQGKADDPETSPTIDEHDYTYPCTLAANTSYCIVLSSPVPSTGPSQLQRPAPRAAGEIVNCTSWALVHDFDTFASAMGLYNLDIETFHKMKPTVQSDCAGLAAGTFYCMSIWPGGGLDPALLEDDGEDFNTTTTLASSTASHPSTPSPVQTGIVSGCNKFYKVAPGDGCYDIAHAVAIDPDDFYSWNPAVRNDCTGLQAKVYVCVGADTATLTMPTTTMMSGLSPGAPTPTQDGMVNDCVGF</sequence>
<dbReference type="AlphaFoldDB" id="A0A166Z9V0"/>
<dbReference type="CDD" id="cd00118">
    <property type="entry name" value="LysM"/>
    <property type="match status" value="1"/>
</dbReference>
<dbReference type="Proteomes" id="UP000076744">
    <property type="component" value="Unassembled WGS sequence"/>
</dbReference>
<dbReference type="OrthoDB" id="4869113at2759"/>
<evidence type="ECO:0000256" key="2">
    <source>
        <dbReference type="ARBA" id="ARBA00022729"/>
    </source>
</evidence>
<evidence type="ECO:0000259" key="6">
    <source>
        <dbReference type="PROSITE" id="PS51782"/>
    </source>
</evidence>
<feature type="domain" description="LysM" evidence="6">
    <location>
        <begin position="271"/>
        <end position="317"/>
    </location>
</feature>
<dbReference type="PANTHER" id="PTHR34997">
    <property type="entry name" value="AM15"/>
    <property type="match status" value="1"/>
</dbReference>
<keyword evidence="1" id="KW-0147">Chitin-binding</keyword>
<dbReference type="RefSeq" id="XP_018699302.1">
    <property type="nucleotide sequence ID" value="XM_018853505.1"/>
</dbReference>
<reference evidence="7 8" key="1">
    <citation type="journal article" date="2016" name="Genome Biol. Evol.">
        <title>Divergent and convergent evolution of fungal pathogenicity.</title>
        <authorList>
            <person name="Shang Y."/>
            <person name="Xiao G."/>
            <person name="Zheng P."/>
            <person name="Cen K."/>
            <person name="Zhan S."/>
            <person name="Wang C."/>
        </authorList>
    </citation>
    <scope>NUCLEOTIDE SEQUENCE [LARGE SCALE GENOMIC DNA]</scope>
    <source>
        <strain evidence="7 8">ARSEF 2679</strain>
    </source>
</reference>
<name>A0A166Z9V0_CORFA</name>
<evidence type="ECO:0000256" key="5">
    <source>
        <dbReference type="SAM" id="MobiDB-lite"/>
    </source>
</evidence>
<evidence type="ECO:0000256" key="4">
    <source>
        <dbReference type="ARBA" id="ARBA00044955"/>
    </source>
</evidence>
<keyword evidence="3" id="KW-0843">Virulence</keyword>
<dbReference type="STRING" id="1081104.A0A166Z9V0"/>
<accession>A0A166Z9V0</accession>
<comment type="caution">
    <text evidence="7">The sequence shown here is derived from an EMBL/GenBank/DDBJ whole genome shotgun (WGS) entry which is preliminary data.</text>
</comment>
<dbReference type="PROSITE" id="PS51782">
    <property type="entry name" value="LYSM"/>
    <property type="match status" value="1"/>
</dbReference>
<proteinExistence type="inferred from homology"/>
<feature type="compositionally biased region" description="Low complexity" evidence="5">
    <location>
        <begin position="243"/>
        <end position="260"/>
    </location>
</feature>
<dbReference type="SUPFAM" id="SSF54106">
    <property type="entry name" value="LysM domain"/>
    <property type="match status" value="1"/>
</dbReference>
<evidence type="ECO:0000313" key="8">
    <source>
        <dbReference type="Proteomes" id="UP000076744"/>
    </source>
</evidence>
<organism evidence="7 8">
    <name type="scientific">Cordyceps fumosorosea (strain ARSEF 2679)</name>
    <name type="common">Isaria fumosorosea</name>
    <dbReference type="NCBI Taxonomy" id="1081104"/>
    <lineage>
        <taxon>Eukaryota</taxon>
        <taxon>Fungi</taxon>
        <taxon>Dikarya</taxon>
        <taxon>Ascomycota</taxon>
        <taxon>Pezizomycotina</taxon>
        <taxon>Sordariomycetes</taxon>
        <taxon>Hypocreomycetidae</taxon>
        <taxon>Hypocreales</taxon>
        <taxon>Cordycipitaceae</taxon>
        <taxon>Cordyceps</taxon>
    </lineage>
</organism>
<dbReference type="GeneID" id="30026198"/>
<dbReference type="EMBL" id="AZHB01000097">
    <property type="protein sequence ID" value="OAA37699.1"/>
    <property type="molecule type" value="Genomic_DNA"/>
</dbReference>
<dbReference type="GO" id="GO:0008061">
    <property type="term" value="F:chitin binding"/>
    <property type="evidence" value="ECO:0007669"/>
    <property type="project" value="UniProtKB-KW"/>
</dbReference>
<evidence type="ECO:0000313" key="7">
    <source>
        <dbReference type="EMBL" id="OAA37699.1"/>
    </source>
</evidence>
<protein>
    <submittedName>
        <fullName evidence="7">Peptidoglycan-binding lysin domain protein</fullName>
    </submittedName>
</protein>
<keyword evidence="2" id="KW-0732">Signal</keyword>
<dbReference type="PANTHER" id="PTHR34997:SF2">
    <property type="entry name" value="LYSM DOMAIN-CONTAINING PROTEIN-RELATED"/>
    <property type="match status" value="1"/>
</dbReference>
<evidence type="ECO:0000256" key="3">
    <source>
        <dbReference type="ARBA" id="ARBA00023026"/>
    </source>
</evidence>
<dbReference type="InterPro" id="IPR018392">
    <property type="entry name" value="LysM"/>
</dbReference>
<dbReference type="Gene3D" id="3.10.350.10">
    <property type="entry name" value="LysM domain"/>
    <property type="match status" value="1"/>
</dbReference>
<comment type="similarity">
    <text evidence="4">Belongs to the secreted LysM effector family.</text>
</comment>
<dbReference type="InterPro" id="IPR036779">
    <property type="entry name" value="LysM_dom_sf"/>
</dbReference>
<evidence type="ECO:0000256" key="1">
    <source>
        <dbReference type="ARBA" id="ARBA00022669"/>
    </source>
</evidence>
<dbReference type="InterPro" id="IPR052210">
    <property type="entry name" value="LysM1-like"/>
</dbReference>
<feature type="region of interest" description="Disordered" evidence="5">
    <location>
        <begin position="240"/>
        <end position="260"/>
    </location>
</feature>
<keyword evidence="8" id="KW-1185">Reference proteome</keyword>
<gene>
    <name evidence="7" type="ORF">ISF_09906</name>
</gene>